<comment type="function">
    <text evidence="7">Mechanosensitive channel that participates in the regulation of osmotic pressure changes within the cell, opening in response to stretch forces in the membrane lipid bilayer, without the need for other proteins. Contributes to normal resistance to hypoosmotic shock. Forms an ion channel of 1.0 nanosiemens conductance with a slight preference for anions.</text>
</comment>
<dbReference type="PANTHER" id="PTHR30221">
    <property type="entry name" value="SMALL-CONDUCTANCE MECHANOSENSITIVE CHANNEL"/>
    <property type="match status" value="1"/>
</dbReference>
<dbReference type="GO" id="GO:0005886">
    <property type="term" value="C:plasma membrane"/>
    <property type="evidence" value="ECO:0007669"/>
    <property type="project" value="UniProtKB-SubCell"/>
</dbReference>
<sequence length="545" mass="61002">MKLGRLLLAILLPLCIGLAHAADIDHLIKQQTAISAQVEKVKASEKEESLFLEDVLRRKNSVLREQIGAEISAKSDPEKLKLLVTEQATLLQALIDFSEIKSAQLFEDSRKAEAADKAELQFLAQQRLSTVDVYYNELSTTLDWAKSLGIEIDETQFKQDLATRGEQLYDIAIYLDSRKKALDERLNFTAEEDKGNVTKQTIALVQLQKFLLASLNNTVSLMEKYGLDVTDYKQTLFAMTGDINADVLDVNVAWGLLSEWIDSFKDWALDSTPSLVVKLLVFCVILWITRSLAKVVANLVKKSVSHSKMDFSVLMQDFFISIASKAVTFIGLLIGLSQLGINLGPLLTGFGVAGVIIGFALQDTLSNFASGLMILIYRPFDVKDLVQVAGIQGTVSHMSLVSTTIRTLDNQTLVIPNNKIWGDVINNMTAERVRRVDMVFGIAYEDDFDYAKKIAMDVLEANDMVLKKPEPNVRVHTLNESSVDLIVRPWVKTDDYWDTYWDVTEEIKRQFDAKGITIPFPQRDVHLNVVNGSAEEITTELKNSV</sequence>
<keyword evidence="3" id="KW-1003">Cell membrane</keyword>
<feature type="domain" description="Mechanosensitive ion channel transmembrane helices 2/3" evidence="11">
    <location>
        <begin position="327"/>
        <end position="362"/>
    </location>
</feature>
<comment type="caution">
    <text evidence="7">Lacks conserved residue(s) required for the propagation of feature annotation.</text>
</comment>
<evidence type="ECO:0000256" key="1">
    <source>
        <dbReference type="ARBA" id="ARBA00004651"/>
    </source>
</evidence>
<dbReference type="Gene3D" id="3.30.70.100">
    <property type="match status" value="1"/>
</dbReference>
<evidence type="ECO:0000313" key="13">
    <source>
        <dbReference type="Proteomes" id="UP000031670"/>
    </source>
</evidence>
<evidence type="ECO:0000256" key="8">
    <source>
        <dbReference type="SAM" id="SignalP"/>
    </source>
</evidence>
<comment type="subunit">
    <text evidence="7">Homoheptamer.</text>
</comment>
<keyword evidence="4 7" id="KW-0812">Transmembrane</keyword>
<comment type="subcellular location">
    <subcellularLocation>
        <location evidence="7">Cell inner membrane</location>
        <topology evidence="7">Multi-pass membrane protein</topology>
    </subcellularLocation>
    <subcellularLocation>
        <location evidence="1">Cell membrane</location>
        <topology evidence="1">Multi-pass membrane protein</topology>
    </subcellularLocation>
</comment>
<evidence type="ECO:0000313" key="12">
    <source>
        <dbReference type="EMBL" id="GAM61149.1"/>
    </source>
</evidence>
<evidence type="ECO:0000256" key="7">
    <source>
        <dbReference type="RuleBase" id="RU369025"/>
    </source>
</evidence>
<dbReference type="AlphaFoldDB" id="A0A0B8PE78"/>
<feature type="domain" description="Mechanosensitive ion channel MscS" evidence="9">
    <location>
        <begin position="363"/>
        <end position="429"/>
    </location>
</feature>
<keyword evidence="7" id="KW-0407">Ion channel</keyword>
<keyword evidence="8" id="KW-0732">Signal</keyword>
<dbReference type="SUPFAM" id="SSF82689">
    <property type="entry name" value="Mechanosensitive channel protein MscS (YggB), C-terminal domain"/>
    <property type="match status" value="1"/>
</dbReference>
<keyword evidence="7" id="KW-0406">Ion transport</keyword>
<evidence type="ECO:0000256" key="3">
    <source>
        <dbReference type="ARBA" id="ARBA00022475"/>
    </source>
</evidence>
<reference evidence="12 13" key="1">
    <citation type="submission" date="2015-01" db="EMBL/GenBank/DDBJ databases">
        <title>Vibrio sp. C5 JCM 19232 whole genome shotgun sequence.</title>
        <authorList>
            <person name="Sawabe T."/>
            <person name="Meirelles P."/>
            <person name="Feng G."/>
            <person name="Sayaka M."/>
            <person name="Hattori M."/>
            <person name="Ohkuma M."/>
        </authorList>
    </citation>
    <scope>NUCLEOTIDE SEQUENCE [LARGE SCALE GENOMIC DNA]</scope>
    <source>
        <strain evidence="12 13">JCM19232</strain>
    </source>
</reference>
<comment type="similarity">
    <text evidence="2 7">Belongs to the MscS (TC 1.A.23) family.</text>
</comment>
<evidence type="ECO:0000259" key="11">
    <source>
        <dbReference type="Pfam" id="PF21088"/>
    </source>
</evidence>
<dbReference type="Pfam" id="PF21088">
    <property type="entry name" value="MS_channel_1st"/>
    <property type="match status" value="1"/>
</dbReference>
<dbReference type="InterPro" id="IPR023408">
    <property type="entry name" value="MscS_beta-dom_sf"/>
</dbReference>
<feature type="signal peptide" evidence="8">
    <location>
        <begin position="1"/>
        <end position="21"/>
    </location>
</feature>
<protein>
    <recommendedName>
        <fullName evidence="7">Small-conductance mechanosensitive channel</fullName>
    </recommendedName>
</protein>
<reference evidence="12 13" key="2">
    <citation type="submission" date="2015-01" db="EMBL/GenBank/DDBJ databases">
        <authorList>
            <consortium name="NBRP consortium"/>
            <person name="Sawabe T."/>
            <person name="Meirelles P."/>
            <person name="Feng G."/>
            <person name="Sayaka M."/>
            <person name="Hattori M."/>
            <person name="Ohkuma M."/>
        </authorList>
    </citation>
    <scope>NUCLEOTIDE SEQUENCE [LARGE SCALE GENOMIC DNA]</scope>
    <source>
        <strain evidence="12 13">JCM19232</strain>
    </source>
</reference>
<dbReference type="InterPro" id="IPR011014">
    <property type="entry name" value="MscS_channel_TM-2"/>
</dbReference>
<dbReference type="InterPro" id="IPR049142">
    <property type="entry name" value="MS_channel_1st"/>
</dbReference>
<organism evidence="12 13">
    <name type="scientific">Vibrio ishigakensis</name>
    <dbReference type="NCBI Taxonomy" id="1481914"/>
    <lineage>
        <taxon>Bacteria</taxon>
        <taxon>Pseudomonadati</taxon>
        <taxon>Pseudomonadota</taxon>
        <taxon>Gammaproteobacteria</taxon>
        <taxon>Vibrionales</taxon>
        <taxon>Vibrionaceae</taxon>
        <taxon>Vibrio</taxon>
    </lineage>
</organism>
<feature type="transmembrane region" description="Helical" evidence="7">
    <location>
        <begin position="318"/>
        <end position="337"/>
    </location>
</feature>
<dbReference type="Proteomes" id="UP000031670">
    <property type="component" value="Unassembled WGS sequence"/>
</dbReference>
<evidence type="ECO:0000259" key="9">
    <source>
        <dbReference type="Pfam" id="PF00924"/>
    </source>
</evidence>
<keyword evidence="5 7" id="KW-1133">Transmembrane helix</keyword>
<name>A0A0B8PE78_9VIBR</name>
<evidence type="ECO:0000256" key="5">
    <source>
        <dbReference type="ARBA" id="ARBA00022989"/>
    </source>
</evidence>
<dbReference type="Pfam" id="PF00924">
    <property type="entry name" value="MS_channel_2nd"/>
    <property type="match status" value="1"/>
</dbReference>
<keyword evidence="6 7" id="KW-0472">Membrane</keyword>
<evidence type="ECO:0000256" key="6">
    <source>
        <dbReference type="ARBA" id="ARBA00023136"/>
    </source>
</evidence>
<keyword evidence="7" id="KW-0997">Cell inner membrane</keyword>
<dbReference type="PANTHER" id="PTHR30221:SF1">
    <property type="entry name" value="SMALL-CONDUCTANCE MECHANOSENSITIVE CHANNEL"/>
    <property type="match status" value="1"/>
</dbReference>
<proteinExistence type="inferred from homology"/>
<keyword evidence="7" id="KW-0813">Transport</keyword>
<gene>
    <name evidence="12" type="ORF">JCM19232_4091</name>
</gene>
<dbReference type="SUPFAM" id="SSF50182">
    <property type="entry name" value="Sm-like ribonucleoproteins"/>
    <property type="match status" value="1"/>
</dbReference>
<dbReference type="InterPro" id="IPR045275">
    <property type="entry name" value="MscS_archaea/bacteria_type"/>
</dbReference>
<evidence type="ECO:0000256" key="4">
    <source>
        <dbReference type="ARBA" id="ARBA00022692"/>
    </source>
</evidence>
<evidence type="ECO:0000259" key="10">
    <source>
        <dbReference type="Pfam" id="PF21082"/>
    </source>
</evidence>
<dbReference type="InterPro" id="IPR049278">
    <property type="entry name" value="MS_channel_C"/>
</dbReference>
<dbReference type="InterPro" id="IPR011066">
    <property type="entry name" value="MscS_channel_C_sf"/>
</dbReference>
<feature type="domain" description="Mechanosensitive ion channel MscS C-terminal" evidence="10">
    <location>
        <begin position="436"/>
        <end position="518"/>
    </location>
</feature>
<dbReference type="EMBL" id="BBSA01000002">
    <property type="protein sequence ID" value="GAM61149.1"/>
    <property type="molecule type" value="Genomic_DNA"/>
</dbReference>
<accession>A0A0B8PE78</accession>
<feature type="chain" id="PRO_5002136971" description="Small-conductance mechanosensitive channel" evidence="8">
    <location>
        <begin position="22"/>
        <end position="545"/>
    </location>
</feature>
<feature type="transmembrane region" description="Helical" evidence="7">
    <location>
        <begin position="343"/>
        <end position="361"/>
    </location>
</feature>
<dbReference type="GO" id="GO:0008381">
    <property type="term" value="F:mechanosensitive monoatomic ion channel activity"/>
    <property type="evidence" value="ECO:0007669"/>
    <property type="project" value="InterPro"/>
</dbReference>
<dbReference type="Gene3D" id="2.30.30.60">
    <property type="match status" value="1"/>
</dbReference>
<dbReference type="Pfam" id="PF21082">
    <property type="entry name" value="MS_channel_3rd"/>
    <property type="match status" value="1"/>
</dbReference>
<comment type="caution">
    <text evidence="12">The sequence shown here is derived from an EMBL/GenBank/DDBJ whole genome shotgun (WGS) entry which is preliminary data.</text>
</comment>
<dbReference type="SUPFAM" id="SSF82861">
    <property type="entry name" value="Mechanosensitive channel protein MscS (YggB), transmembrane region"/>
    <property type="match status" value="1"/>
</dbReference>
<dbReference type="InterPro" id="IPR006685">
    <property type="entry name" value="MscS_channel_2nd"/>
</dbReference>
<evidence type="ECO:0000256" key="2">
    <source>
        <dbReference type="ARBA" id="ARBA00008017"/>
    </source>
</evidence>
<dbReference type="Gene3D" id="1.10.287.1260">
    <property type="match status" value="1"/>
</dbReference>
<dbReference type="InterPro" id="IPR010920">
    <property type="entry name" value="LSM_dom_sf"/>
</dbReference>